<feature type="transmembrane region" description="Helical" evidence="1">
    <location>
        <begin position="118"/>
        <end position="142"/>
    </location>
</feature>
<reference evidence="2 3" key="1">
    <citation type="journal article" date="2011" name="Int. J. Syst. Evol. Microbiol.">
        <title>Zhongshania antarctica gen. nov., sp. nov. and Zhongshania guokunii sp. nov., gammaproteobacteria respectively isolated from coastal attached (fast) ice and surface seawater of the Antarctic.</title>
        <authorList>
            <person name="Li H.J."/>
            <person name="Zhang X.Y."/>
            <person name="Chen C.X."/>
            <person name="Zhang Y.J."/>
            <person name="Gao Z.M."/>
            <person name="Yu Y."/>
            <person name="Chen X.L."/>
            <person name="Chen B."/>
            <person name="Zhang Y.Z."/>
        </authorList>
    </citation>
    <scope>NUCLEOTIDE SEQUENCE [LARGE SCALE GENOMIC DNA]</scope>
    <source>
        <strain evidence="2 3">ZS6-22T</strain>
    </source>
</reference>
<name>A0ABV3U9T7_9GAMM</name>
<comment type="caution">
    <text evidence="2">The sequence shown here is derived from an EMBL/GenBank/DDBJ whole genome shotgun (WGS) entry which is preliminary data.</text>
</comment>
<organism evidence="2 3">
    <name type="scientific">Zhongshania guokunii</name>
    <dbReference type="NCBI Taxonomy" id="641783"/>
    <lineage>
        <taxon>Bacteria</taxon>
        <taxon>Pseudomonadati</taxon>
        <taxon>Pseudomonadota</taxon>
        <taxon>Gammaproteobacteria</taxon>
        <taxon>Cellvibrionales</taxon>
        <taxon>Spongiibacteraceae</taxon>
        <taxon>Zhongshania</taxon>
    </lineage>
</organism>
<evidence type="ECO:0000313" key="2">
    <source>
        <dbReference type="EMBL" id="MEX1670235.1"/>
    </source>
</evidence>
<dbReference type="RefSeq" id="WP_368382580.1">
    <property type="nucleotide sequence ID" value="NZ_JBFRYA010000014.1"/>
</dbReference>
<sequence>MMDVSNSWVRTLRRYIVLILASNLLWEILQLPLYTIWQEGQPSEITFAIFHCTLGDVLIATACIVAALAIFGDTSWPQTRFCPVLLTATVFGVAYTLYSEWVNVHIREAWAYTRLMPTLPLLNAGISPILQWLILPPLCLLLSARGRHAFKRPCHADEERK</sequence>
<dbReference type="EMBL" id="JBFRYA010000014">
    <property type="protein sequence ID" value="MEX1670235.1"/>
    <property type="molecule type" value="Genomic_DNA"/>
</dbReference>
<keyword evidence="3" id="KW-1185">Reference proteome</keyword>
<evidence type="ECO:0000256" key="1">
    <source>
        <dbReference type="SAM" id="Phobius"/>
    </source>
</evidence>
<dbReference type="Proteomes" id="UP001557485">
    <property type="component" value="Unassembled WGS sequence"/>
</dbReference>
<gene>
    <name evidence="2" type="ORF">AB4876_15045</name>
</gene>
<evidence type="ECO:0000313" key="3">
    <source>
        <dbReference type="Proteomes" id="UP001557485"/>
    </source>
</evidence>
<accession>A0ABV3U9T7</accession>
<proteinExistence type="predicted"/>
<keyword evidence="1" id="KW-0812">Transmembrane</keyword>
<feature type="transmembrane region" description="Helical" evidence="1">
    <location>
        <begin position="81"/>
        <end position="98"/>
    </location>
</feature>
<keyword evidence="1" id="KW-1133">Transmembrane helix</keyword>
<feature type="transmembrane region" description="Helical" evidence="1">
    <location>
        <begin position="12"/>
        <end position="33"/>
    </location>
</feature>
<protein>
    <recommendedName>
        <fullName evidence="4">Rod shape-determining protein MreD</fullName>
    </recommendedName>
</protein>
<keyword evidence="1" id="KW-0472">Membrane</keyword>
<evidence type="ECO:0008006" key="4">
    <source>
        <dbReference type="Google" id="ProtNLM"/>
    </source>
</evidence>
<feature type="transmembrane region" description="Helical" evidence="1">
    <location>
        <begin position="45"/>
        <end position="69"/>
    </location>
</feature>